<evidence type="ECO:0000313" key="2">
    <source>
        <dbReference type="Proteomes" id="UP000319941"/>
    </source>
</evidence>
<comment type="caution">
    <text evidence="1">The sequence shown here is derived from an EMBL/GenBank/DDBJ whole genome shotgun (WGS) entry which is preliminary data.</text>
</comment>
<dbReference type="OrthoDB" id="9885440at2"/>
<dbReference type="Proteomes" id="UP000319941">
    <property type="component" value="Unassembled WGS sequence"/>
</dbReference>
<dbReference type="AlphaFoldDB" id="A0A558HKH4"/>
<accession>A0A558HKH4</accession>
<dbReference type="STRING" id="553385.GCA_000591415_02193"/>
<evidence type="ECO:0000313" key="1">
    <source>
        <dbReference type="EMBL" id="TVU69633.1"/>
    </source>
</evidence>
<proteinExistence type="predicted"/>
<name>A0A558HKH4_9GAMM</name>
<dbReference type="EMBL" id="VNFH01000007">
    <property type="protein sequence ID" value="TVU69633.1"/>
    <property type="molecule type" value="Genomic_DNA"/>
</dbReference>
<keyword evidence="2" id="KW-1185">Reference proteome</keyword>
<sequence>MTFMNDISNSGRAIPERFRRVTFTTQYLHELNLYVLPAGEVLLRLSQAGEDIMVLQFDDELYAEFIASRIVDWVAENPGTDQDDLTLWIKTRARIEDAQQRQQSHHVY</sequence>
<dbReference type="RefSeq" id="WP_088744141.1">
    <property type="nucleotide sequence ID" value="NZ_CAWOWR010000127.1"/>
</dbReference>
<reference evidence="1 2" key="1">
    <citation type="submission" date="2019-07" db="EMBL/GenBank/DDBJ databases">
        <title>Diversity of Bacteria from Kongsfjorden, Arctic.</title>
        <authorList>
            <person name="Yu Y."/>
        </authorList>
    </citation>
    <scope>NUCLEOTIDE SEQUENCE [LARGE SCALE GENOMIC DNA]</scope>
    <source>
        <strain evidence="1 2">SM1923</strain>
    </source>
</reference>
<gene>
    <name evidence="1" type="ORF">FQP86_11025</name>
</gene>
<protein>
    <submittedName>
        <fullName evidence="1">Uncharacterized protein</fullName>
    </submittedName>
</protein>
<organism evidence="1 2">
    <name type="scientific">Cobetia crustatorum</name>
    <dbReference type="NCBI Taxonomy" id="553385"/>
    <lineage>
        <taxon>Bacteria</taxon>
        <taxon>Pseudomonadati</taxon>
        <taxon>Pseudomonadota</taxon>
        <taxon>Gammaproteobacteria</taxon>
        <taxon>Oceanospirillales</taxon>
        <taxon>Halomonadaceae</taxon>
        <taxon>Cobetia</taxon>
    </lineage>
</organism>